<reference evidence="1" key="1">
    <citation type="submission" date="2024-06" db="EMBL/GenBank/DDBJ databases">
        <authorList>
            <person name="Yang R."/>
        </authorList>
    </citation>
    <scope>NUCLEOTIDE SEQUENCE</scope>
</reference>
<name>A0AB39AJF1_9CAUD</name>
<organism evidence="1">
    <name type="scientific">Vibrio phage P018-4</name>
    <dbReference type="NCBI Taxonomy" id="3229728"/>
    <lineage>
        <taxon>Viruses</taxon>
        <taxon>Duplodnaviria</taxon>
        <taxon>Heunggongvirae</taxon>
        <taxon>Uroviricota</taxon>
        <taxon>Caudoviricetes</taxon>
    </lineage>
</organism>
<evidence type="ECO:0000313" key="1">
    <source>
        <dbReference type="EMBL" id="XDG30777.1"/>
    </source>
</evidence>
<dbReference type="EMBL" id="PP934186">
    <property type="protein sequence ID" value="XDG30777.1"/>
    <property type="molecule type" value="Genomic_DNA"/>
</dbReference>
<protein>
    <recommendedName>
        <fullName evidence="2">DNA binding protein</fullName>
    </recommendedName>
</protein>
<sequence length="214" mass="25015">MAKLRIKPTIIAGVGINDAQYVQQKFENTGERLPSGKFKYKLVWTCPYFKVWKSMIDRCYAPSSQKAVPTYHNVTVSSEWLVFSVFKRWMESQDWKGKHLDKDFLENGDKVYSKSTCVFIDSSLNKFITDHKRARGAYLLGVTARPYGKFRARCSNPFTGKYEVLGDFNDELSAHYCWLDKKNQHAQKLAEVQKDIRVKNKLRTMYLKENWIPC</sequence>
<evidence type="ECO:0008006" key="2">
    <source>
        <dbReference type="Google" id="ProtNLM"/>
    </source>
</evidence>
<proteinExistence type="predicted"/>
<accession>A0AB39AJF1</accession>